<keyword evidence="3" id="KW-1185">Reference proteome</keyword>
<sequence>MVNRNVLGLVLAAALSQLATALPQLVSPASVGSSCTQPPRTWCPTLGDFGEGKGGCDGPIFYCDYPDYPDPESFSISLGDCAETEYGWVPSRRWTPYESLAYHISGDGTFSGQSA</sequence>
<comment type="caution">
    <text evidence="2">The sequence shown here is derived from an EMBL/GenBank/DDBJ whole genome shotgun (WGS) entry which is preliminary data.</text>
</comment>
<feature type="signal peptide" evidence="1">
    <location>
        <begin position="1"/>
        <end position="21"/>
    </location>
</feature>
<proteinExistence type="predicted"/>
<dbReference type="PROSITE" id="PS51257">
    <property type="entry name" value="PROKAR_LIPOPROTEIN"/>
    <property type="match status" value="1"/>
</dbReference>
<evidence type="ECO:0000256" key="1">
    <source>
        <dbReference type="SAM" id="SignalP"/>
    </source>
</evidence>
<feature type="chain" id="PRO_5043776516" evidence="1">
    <location>
        <begin position="22"/>
        <end position="115"/>
    </location>
</feature>
<name>A0AAV9H386_9PEZI</name>
<organism evidence="2 3">
    <name type="scientific">Podospora aff. communis PSN243</name>
    <dbReference type="NCBI Taxonomy" id="3040156"/>
    <lineage>
        <taxon>Eukaryota</taxon>
        <taxon>Fungi</taxon>
        <taxon>Dikarya</taxon>
        <taxon>Ascomycota</taxon>
        <taxon>Pezizomycotina</taxon>
        <taxon>Sordariomycetes</taxon>
        <taxon>Sordariomycetidae</taxon>
        <taxon>Sordariales</taxon>
        <taxon>Podosporaceae</taxon>
        <taxon>Podospora</taxon>
    </lineage>
</organism>
<evidence type="ECO:0000313" key="2">
    <source>
        <dbReference type="EMBL" id="KAK4454857.1"/>
    </source>
</evidence>
<dbReference type="EMBL" id="MU865915">
    <property type="protein sequence ID" value="KAK4454857.1"/>
    <property type="molecule type" value="Genomic_DNA"/>
</dbReference>
<accession>A0AAV9H386</accession>
<reference evidence="2" key="1">
    <citation type="journal article" date="2023" name="Mol. Phylogenet. Evol.">
        <title>Genome-scale phylogeny and comparative genomics of the fungal order Sordariales.</title>
        <authorList>
            <person name="Hensen N."/>
            <person name="Bonometti L."/>
            <person name="Westerberg I."/>
            <person name="Brannstrom I.O."/>
            <person name="Guillou S."/>
            <person name="Cros-Aarteil S."/>
            <person name="Calhoun S."/>
            <person name="Haridas S."/>
            <person name="Kuo A."/>
            <person name="Mondo S."/>
            <person name="Pangilinan J."/>
            <person name="Riley R."/>
            <person name="LaButti K."/>
            <person name="Andreopoulos B."/>
            <person name="Lipzen A."/>
            <person name="Chen C."/>
            <person name="Yan M."/>
            <person name="Daum C."/>
            <person name="Ng V."/>
            <person name="Clum A."/>
            <person name="Steindorff A."/>
            <person name="Ohm R.A."/>
            <person name="Martin F."/>
            <person name="Silar P."/>
            <person name="Natvig D.O."/>
            <person name="Lalanne C."/>
            <person name="Gautier V."/>
            <person name="Ament-Velasquez S.L."/>
            <person name="Kruys A."/>
            <person name="Hutchinson M.I."/>
            <person name="Powell A.J."/>
            <person name="Barry K."/>
            <person name="Miller A.N."/>
            <person name="Grigoriev I.V."/>
            <person name="Debuchy R."/>
            <person name="Gladieux P."/>
            <person name="Hiltunen Thoren M."/>
            <person name="Johannesson H."/>
        </authorList>
    </citation>
    <scope>NUCLEOTIDE SEQUENCE</scope>
    <source>
        <strain evidence="2">PSN243</strain>
    </source>
</reference>
<dbReference type="AlphaFoldDB" id="A0AAV9H386"/>
<evidence type="ECO:0000313" key="3">
    <source>
        <dbReference type="Proteomes" id="UP001321760"/>
    </source>
</evidence>
<dbReference type="Proteomes" id="UP001321760">
    <property type="component" value="Unassembled WGS sequence"/>
</dbReference>
<reference evidence="2" key="2">
    <citation type="submission" date="2023-05" db="EMBL/GenBank/DDBJ databases">
        <authorList>
            <consortium name="Lawrence Berkeley National Laboratory"/>
            <person name="Steindorff A."/>
            <person name="Hensen N."/>
            <person name="Bonometti L."/>
            <person name="Westerberg I."/>
            <person name="Brannstrom I.O."/>
            <person name="Guillou S."/>
            <person name="Cros-Aarteil S."/>
            <person name="Calhoun S."/>
            <person name="Haridas S."/>
            <person name="Kuo A."/>
            <person name="Mondo S."/>
            <person name="Pangilinan J."/>
            <person name="Riley R."/>
            <person name="Labutti K."/>
            <person name="Andreopoulos B."/>
            <person name="Lipzen A."/>
            <person name="Chen C."/>
            <person name="Yanf M."/>
            <person name="Daum C."/>
            <person name="Ng V."/>
            <person name="Clum A."/>
            <person name="Ohm R."/>
            <person name="Martin F."/>
            <person name="Silar P."/>
            <person name="Natvig D."/>
            <person name="Lalanne C."/>
            <person name="Gautier V."/>
            <person name="Ament-Velasquez S.L."/>
            <person name="Kruys A."/>
            <person name="Hutchinson M.I."/>
            <person name="Powell A.J."/>
            <person name="Barry K."/>
            <person name="Miller A.N."/>
            <person name="Grigoriev I.V."/>
            <person name="Debuchy R."/>
            <person name="Gladieux P."/>
            <person name="Thoren M.H."/>
            <person name="Johannesson H."/>
        </authorList>
    </citation>
    <scope>NUCLEOTIDE SEQUENCE</scope>
    <source>
        <strain evidence="2">PSN243</strain>
    </source>
</reference>
<keyword evidence="1" id="KW-0732">Signal</keyword>
<gene>
    <name evidence="2" type="ORF">QBC34DRAFT_374629</name>
</gene>
<protein>
    <submittedName>
        <fullName evidence="2">Uncharacterized protein</fullName>
    </submittedName>
</protein>